<protein>
    <recommendedName>
        <fullName evidence="8">Rapid alkalinization factor-like</fullName>
    </recommendedName>
</protein>
<keyword evidence="4" id="KW-1015">Disulfide bond</keyword>
<evidence type="ECO:0000256" key="5">
    <source>
        <dbReference type="SAM" id="SignalP"/>
    </source>
</evidence>
<dbReference type="AlphaFoldDB" id="A0A822XJG5"/>
<evidence type="ECO:0008006" key="8">
    <source>
        <dbReference type="Google" id="ProtNLM"/>
    </source>
</evidence>
<proteinExistence type="inferred from homology"/>
<dbReference type="PANTHER" id="PTHR33136:SF13">
    <property type="entry name" value="OS10G0328900 PROTEIN"/>
    <property type="match status" value="1"/>
</dbReference>
<accession>A0A822XJG5</accession>
<evidence type="ECO:0000256" key="2">
    <source>
        <dbReference type="ARBA" id="ARBA00022702"/>
    </source>
</evidence>
<dbReference type="Proteomes" id="UP000607653">
    <property type="component" value="Unassembled WGS sequence"/>
</dbReference>
<keyword evidence="2" id="KW-0372">Hormone</keyword>
<feature type="signal peptide" evidence="5">
    <location>
        <begin position="1"/>
        <end position="28"/>
    </location>
</feature>
<keyword evidence="7" id="KW-1185">Reference proteome</keyword>
<keyword evidence="3 5" id="KW-0732">Signal</keyword>
<feature type="chain" id="PRO_5033045683" description="Rapid alkalinization factor-like" evidence="5">
    <location>
        <begin position="29"/>
        <end position="107"/>
    </location>
</feature>
<dbReference type="GO" id="GO:0005179">
    <property type="term" value="F:hormone activity"/>
    <property type="evidence" value="ECO:0007669"/>
    <property type="project" value="UniProtKB-KW"/>
</dbReference>
<name>A0A822XJG5_NELNU</name>
<evidence type="ECO:0000313" key="7">
    <source>
        <dbReference type="Proteomes" id="UP000607653"/>
    </source>
</evidence>
<organism evidence="6 7">
    <name type="scientific">Nelumbo nucifera</name>
    <name type="common">Sacred lotus</name>
    <dbReference type="NCBI Taxonomy" id="4432"/>
    <lineage>
        <taxon>Eukaryota</taxon>
        <taxon>Viridiplantae</taxon>
        <taxon>Streptophyta</taxon>
        <taxon>Embryophyta</taxon>
        <taxon>Tracheophyta</taxon>
        <taxon>Spermatophyta</taxon>
        <taxon>Magnoliopsida</taxon>
        <taxon>Proteales</taxon>
        <taxon>Nelumbonaceae</taxon>
        <taxon>Nelumbo</taxon>
    </lineage>
</organism>
<comment type="similarity">
    <text evidence="1">Belongs to the plant rapid alkalinization factor (RALF) family.</text>
</comment>
<reference evidence="6 7" key="1">
    <citation type="journal article" date="2020" name="Mol. Biol. Evol.">
        <title>Distinct Expression and Methylation Patterns for Genes with Different Fates following a Single Whole-Genome Duplication in Flowering Plants.</title>
        <authorList>
            <person name="Shi T."/>
            <person name="Rahmani R.S."/>
            <person name="Gugger P.F."/>
            <person name="Wang M."/>
            <person name="Li H."/>
            <person name="Zhang Y."/>
            <person name="Li Z."/>
            <person name="Wang Q."/>
            <person name="Van de Peer Y."/>
            <person name="Marchal K."/>
            <person name="Chen J."/>
        </authorList>
    </citation>
    <scope>NUCLEOTIDE SEQUENCE [LARGE SCALE GENOMIC DNA]</scope>
    <source>
        <tissue evidence="6">Leaf</tissue>
    </source>
</reference>
<comment type="caution">
    <text evidence="6">The sequence shown here is derived from an EMBL/GenBank/DDBJ whole genome shotgun (WGS) entry which is preliminary data.</text>
</comment>
<dbReference type="InterPro" id="IPR008801">
    <property type="entry name" value="RALF"/>
</dbReference>
<evidence type="ECO:0000256" key="1">
    <source>
        <dbReference type="ARBA" id="ARBA00009178"/>
    </source>
</evidence>
<dbReference type="EMBL" id="DUZY01000001">
    <property type="protein sequence ID" value="DAD19301.1"/>
    <property type="molecule type" value="Genomic_DNA"/>
</dbReference>
<dbReference type="PANTHER" id="PTHR33136">
    <property type="entry name" value="RAPID ALKALINIZATION FACTOR-LIKE"/>
    <property type="match status" value="1"/>
</dbReference>
<gene>
    <name evidence="6" type="ORF">HUJ06_020764</name>
</gene>
<evidence type="ECO:0000256" key="3">
    <source>
        <dbReference type="ARBA" id="ARBA00022729"/>
    </source>
</evidence>
<sequence length="107" mass="11871">MATSSRFFVMIVVFIMALLILSFTTVDASGEYQLGWLPTKPTCQGSREKCMAGGNELKMDSEINHCILATSQYINYGALYASYYNCKPRAQANPYNCGCSAIIRCRS</sequence>
<evidence type="ECO:0000256" key="4">
    <source>
        <dbReference type="ARBA" id="ARBA00023157"/>
    </source>
</evidence>
<evidence type="ECO:0000313" key="6">
    <source>
        <dbReference type="EMBL" id="DAD19301.1"/>
    </source>
</evidence>
<dbReference type="Pfam" id="PF05498">
    <property type="entry name" value="RALF"/>
    <property type="match status" value="1"/>
</dbReference>